<comment type="caution">
    <text evidence="1">The sequence shown here is derived from an EMBL/GenBank/DDBJ whole genome shotgun (WGS) entry which is preliminary data.</text>
</comment>
<protein>
    <submittedName>
        <fullName evidence="1">Uncharacterized protein</fullName>
    </submittedName>
</protein>
<evidence type="ECO:0000313" key="2">
    <source>
        <dbReference type="Proteomes" id="UP000004750"/>
    </source>
</evidence>
<dbReference type="Proteomes" id="UP000004750">
    <property type="component" value="Unassembled WGS sequence"/>
</dbReference>
<dbReference type="EMBL" id="AGCM01000049">
    <property type="protein sequence ID" value="EHM55099.1"/>
    <property type="molecule type" value="Genomic_DNA"/>
</dbReference>
<proteinExistence type="predicted"/>
<gene>
    <name evidence="1" type="ORF">HMPREF9080_00964</name>
</gene>
<dbReference type="AlphaFoldDB" id="G9ZDY0"/>
<evidence type="ECO:0000313" key="1">
    <source>
        <dbReference type="EMBL" id="EHM55099.1"/>
    </source>
</evidence>
<reference evidence="1 2" key="1">
    <citation type="submission" date="2011-08" db="EMBL/GenBank/DDBJ databases">
        <authorList>
            <person name="Weinstock G."/>
            <person name="Sodergren E."/>
            <person name="Clifton S."/>
            <person name="Fulton L."/>
            <person name="Fulton B."/>
            <person name="Courtney L."/>
            <person name="Fronick C."/>
            <person name="Harrison M."/>
            <person name="Strong C."/>
            <person name="Farmer C."/>
            <person name="Delahaunty K."/>
            <person name="Markovic C."/>
            <person name="Hall O."/>
            <person name="Minx P."/>
            <person name="Tomlinson C."/>
            <person name="Mitreva M."/>
            <person name="Hou S."/>
            <person name="Chen J."/>
            <person name="Wollam A."/>
            <person name="Pepin K.H."/>
            <person name="Johnson M."/>
            <person name="Bhonagiri V."/>
            <person name="Zhang X."/>
            <person name="Suruliraj S."/>
            <person name="Warren W."/>
            <person name="Chinwalla A."/>
            <person name="Mardis E.R."/>
            <person name="Wilson R.K."/>
        </authorList>
    </citation>
    <scope>NUCLEOTIDE SEQUENCE [LARGE SCALE GENOMIC DNA]</scope>
    <source>
        <strain evidence="1 2">F0432</strain>
    </source>
</reference>
<accession>G9ZDY0</accession>
<name>G9ZDY0_9GAMM</name>
<dbReference type="HOGENOM" id="CLU_3213989_0_0_6"/>
<sequence length="44" mass="4674">MTQGGATPLRFFRCLGICRLIIGNKNATQCVAFFAGAVNVQATL</sequence>
<organism evidence="1 2">
    <name type="scientific">Cardiobacterium valvarum F0432</name>
    <dbReference type="NCBI Taxonomy" id="797473"/>
    <lineage>
        <taxon>Bacteria</taxon>
        <taxon>Pseudomonadati</taxon>
        <taxon>Pseudomonadota</taxon>
        <taxon>Gammaproteobacteria</taxon>
        <taxon>Cardiobacteriales</taxon>
        <taxon>Cardiobacteriaceae</taxon>
        <taxon>Cardiobacterium</taxon>
    </lineage>
</organism>